<dbReference type="EMBL" id="CP162511">
    <property type="protein sequence ID" value="XDI04510.1"/>
    <property type="molecule type" value="Genomic_DNA"/>
</dbReference>
<reference evidence="2" key="1">
    <citation type="submission" date="2024-05" db="EMBL/GenBank/DDBJ databases">
        <title>Herbiconiux sp. A18JL235.</title>
        <authorList>
            <person name="Zhang G."/>
        </authorList>
    </citation>
    <scope>NUCLEOTIDE SEQUENCE</scope>
    <source>
        <strain evidence="2">A18JL235</strain>
    </source>
</reference>
<feature type="signal peptide" evidence="1">
    <location>
        <begin position="1"/>
        <end position="38"/>
    </location>
</feature>
<gene>
    <name evidence="2" type="ORF">ABFY20_14375</name>
</gene>
<evidence type="ECO:0000256" key="1">
    <source>
        <dbReference type="SAM" id="SignalP"/>
    </source>
</evidence>
<dbReference type="PROSITE" id="PS51318">
    <property type="entry name" value="TAT"/>
    <property type="match status" value="1"/>
</dbReference>
<organism evidence="2">
    <name type="scientific">Herbiconiux sp. A18JL235</name>
    <dbReference type="NCBI Taxonomy" id="3152363"/>
    <lineage>
        <taxon>Bacteria</taxon>
        <taxon>Bacillati</taxon>
        <taxon>Actinomycetota</taxon>
        <taxon>Actinomycetes</taxon>
        <taxon>Micrococcales</taxon>
        <taxon>Microbacteriaceae</taxon>
        <taxon>Herbiconiux</taxon>
    </lineage>
</organism>
<dbReference type="AlphaFoldDB" id="A0AB39BDD5"/>
<evidence type="ECO:0000313" key="2">
    <source>
        <dbReference type="EMBL" id="XDI04510.1"/>
    </source>
</evidence>
<sequence length="283" mass="29127">MSEFDRHDVRLGVQRRTILGAAWAAPVVVAAAAAPAAAASTAGEATPAWSASTASIPSTGVRMTTSTLSVTNTTTGPLDTVVVNVTQPAELTVNVSIVGEGWQQGQNAGSLVIFIWAGTLAPGETTPGAVVTFSTAELMPGSTTVLATTSPSPQAPAAPLVVDWPILLNNPSQAQWSWNVPSIAPGGQATLAFDPGPMQFGSPASFIIQPTGSGSFTNVSSTTQFSSTNFGSVNYYYTDTPRLKLFTIARADQPTGTGTLRPYLSYISGGSLQRLTGPDLPVV</sequence>
<feature type="chain" id="PRO_5044223680" evidence="1">
    <location>
        <begin position="39"/>
        <end position="283"/>
    </location>
</feature>
<protein>
    <submittedName>
        <fullName evidence="2">Uncharacterized protein</fullName>
    </submittedName>
</protein>
<proteinExistence type="predicted"/>
<dbReference type="RefSeq" id="WP_368496913.1">
    <property type="nucleotide sequence ID" value="NZ_CP162511.1"/>
</dbReference>
<accession>A0AB39BDD5</accession>
<dbReference type="InterPro" id="IPR006311">
    <property type="entry name" value="TAT_signal"/>
</dbReference>
<name>A0AB39BDD5_9MICO</name>
<keyword evidence="1" id="KW-0732">Signal</keyword>